<evidence type="ECO:0000313" key="2">
    <source>
        <dbReference type="Proteomes" id="UP000275408"/>
    </source>
</evidence>
<proteinExistence type="predicted"/>
<comment type="caution">
    <text evidence="1">The sequence shown here is derived from an EMBL/GenBank/DDBJ whole genome shotgun (WGS) entry which is preliminary data.</text>
</comment>
<dbReference type="AlphaFoldDB" id="A0A3M6TW97"/>
<dbReference type="EMBL" id="RCHS01002801">
    <property type="protein sequence ID" value="RMX45667.1"/>
    <property type="molecule type" value="Genomic_DNA"/>
</dbReference>
<protein>
    <submittedName>
        <fullName evidence="1">Uncharacterized protein</fullName>
    </submittedName>
</protein>
<dbReference type="Proteomes" id="UP000275408">
    <property type="component" value="Unassembled WGS sequence"/>
</dbReference>
<gene>
    <name evidence="1" type="ORF">pdam_00023848</name>
</gene>
<dbReference type="OrthoDB" id="5959922at2759"/>
<name>A0A3M6TW97_POCDA</name>
<organism evidence="1 2">
    <name type="scientific">Pocillopora damicornis</name>
    <name type="common">Cauliflower coral</name>
    <name type="synonym">Millepora damicornis</name>
    <dbReference type="NCBI Taxonomy" id="46731"/>
    <lineage>
        <taxon>Eukaryota</taxon>
        <taxon>Metazoa</taxon>
        <taxon>Cnidaria</taxon>
        <taxon>Anthozoa</taxon>
        <taxon>Hexacorallia</taxon>
        <taxon>Scleractinia</taxon>
        <taxon>Astrocoeniina</taxon>
        <taxon>Pocilloporidae</taxon>
        <taxon>Pocillopora</taxon>
    </lineage>
</organism>
<evidence type="ECO:0000313" key="1">
    <source>
        <dbReference type="EMBL" id="RMX45667.1"/>
    </source>
</evidence>
<sequence length="107" mass="11763">MVISIKDHKTADTQGPARVYVSEMRSQVEDSTSEEYGSNKSSVFLSWNGSKLESGQISTATNAAWRKGGMEGHVTSTIFRKSAVTKVHTRHKGMKSDLADLVINYVI</sequence>
<keyword evidence="2" id="KW-1185">Reference proteome</keyword>
<reference evidence="1 2" key="1">
    <citation type="journal article" date="2018" name="Sci. Rep.">
        <title>Comparative analysis of the Pocillopora damicornis genome highlights role of immune system in coral evolution.</title>
        <authorList>
            <person name="Cunning R."/>
            <person name="Bay R.A."/>
            <person name="Gillette P."/>
            <person name="Baker A.C."/>
            <person name="Traylor-Knowles N."/>
        </authorList>
    </citation>
    <scope>NUCLEOTIDE SEQUENCE [LARGE SCALE GENOMIC DNA]</scope>
    <source>
        <strain evidence="1">RSMAS</strain>
        <tissue evidence="1">Whole animal</tissue>
    </source>
</reference>
<accession>A0A3M6TW97</accession>